<protein>
    <submittedName>
        <fullName evidence="7">Glycosyltransferase</fullName>
    </submittedName>
</protein>
<dbReference type="GO" id="GO:0005886">
    <property type="term" value="C:plasma membrane"/>
    <property type="evidence" value="ECO:0007669"/>
    <property type="project" value="UniProtKB-SubCell"/>
</dbReference>
<reference evidence="7 8" key="1">
    <citation type="submission" date="2019-05" db="EMBL/GenBank/DDBJ databases">
        <title>Sulfitobacter sabulilitoris sp. nov., isolated from a marine sand.</title>
        <authorList>
            <person name="Yoon J.-H."/>
        </authorList>
    </citation>
    <scope>NUCLEOTIDE SEQUENCE [LARGE SCALE GENOMIC DNA]</scope>
    <source>
        <strain evidence="7 8">HSMS-29</strain>
    </source>
</reference>
<organism evidence="7 8">
    <name type="scientific">Sulfitobacter sabulilitoris</name>
    <dbReference type="NCBI Taxonomy" id="2562655"/>
    <lineage>
        <taxon>Bacteria</taxon>
        <taxon>Pseudomonadati</taxon>
        <taxon>Pseudomonadota</taxon>
        <taxon>Alphaproteobacteria</taxon>
        <taxon>Rhodobacterales</taxon>
        <taxon>Roseobacteraceae</taxon>
        <taxon>Sulfitobacter</taxon>
    </lineage>
</organism>
<dbReference type="AlphaFoldDB" id="A0A5S3P7I7"/>
<evidence type="ECO:0000256" key="4">
    <source>
        <dbReference type="ARBA" id="ARBA00022679"/>
    </source>
</evidence>
<proteinExistence type="predicted"/>
<dbReference type="PANTHER" id="PTHR43646">
    <property type="entry name" value="GLYCOSYLTRANSFERASE"/>
    <property type="match status" value="1"/>
</dbReference>
<dbReference type="RefSeq" id="WP_138663807.1">
    <property type="nucleotide sequence ID" value="NZ_VANS01000010.1"/>
</dbReference>
<dbReference type="SUPFAM" id="SSF53448">
    <property type="entry name" value="Nucleotide-diphospho-sugar transferases"/>
    <property type="match status" value="1"/>
</dbReference>
<keyword evidence="4 7" id="KW-0808">Transferase</keyword>
<feature type="domain" description="Glycosyltransferase 2-like" evidence="6">
    <location>
        <begin position="7"/>
        <end position="148"/>
    </location>
</feature>
<name>A0A5S3P7I7_9RHOB</name>
<evidence type="ECO:0000313" key="7">
    <source>
        <dbReference type="EMBL" id="TMM49321.1"/>
    </source>
</evidence>
<gene>
    <name evidence="7" type="ORF">FDT80_18445</name>
</gene>
<dbReference type="EMBL" id="VANS01000010">
    <property type="protein sequence ID" value="TMM49321.1"/>
    <property type="molecule type" value="Genomic_DNA"/>
</dbReference>
<dbReference type="Gene3D" id="3.90.550.10">
    <property type="entry name" value="Spore Coat Polysaccharide Biosynthesis Protein SpsA, Chain A"/>
    <property type="match status" value="1"/>
</dbReference>
<evidence type="ECO:0000256" key="2">
    <source>
        <dbReference type="ARBA" id="ARBA00022475"/>
    </source>
</evidence>
<evidence type="ECO:0000256" key="3">
    <source>
        <dbReference type="ARBA" id="ARBA00022676"/>
    </source>
</evidence>
<accession>A0A5S3P7I7</accession>
<evidence type="ECO:0000256" key="1">
    <source>
        <dbReference type="ARBA" id="ARBA00004236"/>
    </source>
</evidence>
<evidence type="ECO:0000313" key="8">
    <source>
        <dbReference type="Proteomes" id="UP000309550"/>
    </source>
</evidence>
<dbReference type="InterPro" id="IPR001173">
    <property type="entry name" value="Glyco_trans_2-like"/>
</dbReference>
<dbReference type="Proteomes" id="UP000309550">
    <property type="component" value="Unassembled WGS sequence"/>
</dbReference>
<keyword evidence="3" id="KW-0328">Glycosyltransferase</keyword>
<dbReference type="OrthoDB" id="9797391at2"/>
<evidence type="ECO:0000256" key="5">
    <source>
        <dbReference type="ARBA" id="ARBA00023136"/>
    </source>
</evidence>
<evidence type="ECO:0000259" key="6">
    <source>
        <dbReference type="Pfam" id="PF00535"/>
    </source>
</evidence>
<dbReference type="InterPro" id="IPR029044">
    <property type="entry name" value="Nucleotide-diphossugar_trans"/>
</dbReference>
<comment type="subcellular location">
    <subcellularLocation>
        <location evidence="1">Cell membrane</location>
    </subcellularLocation>
</comment>
<dbReference type="GO" id="GO:0016757">
    <property type="term" value="F:glycosyltransferase activity"/>
    <property type="evidence" value="ECO:0007669"/>
    <property type="project" value="UniProtKB-KW"/>
</dbReference>
<dbReference type="Pfam" id="PF00535">
    <property type="entry name" value="Glycos_transf_2"/>
    <property type="match status" value="1"/>
</dbReference>
<sequence length="280" mass="30207">MTDIAASIILPAHNEAGYIDACLRALLASDPVAQGVEVIVVANGCTDGTAARALAQSETAQARGWPFRVLDLVDGGKLAALNAGDAVAQGGTRIYLDADVTVDRALIGALIKSLDLPMPKFAGGTPEISPAHSRITARYGRFWQRLPFVTQGVPGFGIFAVNASGRARWGAFPDIISDDTFVRLHFAPDERIRVAARYRWPMVEGFGNLVRVRRRQDAGVQEIRKMYPHLVANDDTLPDRRARVIRAGLSDPLGFGIYAAVALVVRALPKGSAVRWARGR</sequence>
<keyword evidence="5" id="KW-0472">Membrane</keyword>
<keyword evidence="2" id="KW-1003">Cell membrane</keyword>
<keyword evidence="8" id="KW-1185">Reference proteome</keyword>
<dbReference type="PANTHER" id="PTHR43646:SF2">
    <property type="entry name" value="GLYCOSYLTRANSFERASE 2-LIKE DOMAIN-CONTAINING PROTEIN"/>
    <property type="match status" value="1"/>
</dbReference>
<comment type="caution">
    <text evidence="7">The sequence shown here is derived from an EMBL/GenBank/DDBJ whole genome shotgun (WGS) entry which is preliminary data.</text>
</comment>